<dbReference type="SUPFAM" id="SSF46689">
    <property type="entry name" value="Homeodomain-like"/>
    <property type="match status" value="1"/>
</dbReference>
<gene>
    <name evidence="5" type="ORF">FEM55_16450</name>
</gene>
<keyword evidence="1" id="KW-0805">Transcription regulation</keyword>
<accession>A0A5R9KC34</accession>
<evidence type="ECO:0000313" key="5">
    <source>
        <dbReference type="EMBL" id="TLU92318.1"/>
    </source>
</evidence>
<dbReference type="SMART" id="SM00342">
    <property type="entry name" value="HTH_ARAC"/>
    <property type="match status" value="1"/>
</dbReference>
<organism evidence="5 6">
    <name type="scientific">Dyadobacter sediminis</name>
    <dbReference type="NCBI Taxonomy" id="1493691"/>
    <lineage>
        <taxon>Bacteria</taxon>
        <taxon>Pseudomonadati</taxon>
        <taxon>Bacteroidota</taxon>
        <taxon>Cytophagia</taxon>
        <taxon>Cytophagales</taxon>
        <taxon>Spirosomataceae</taxon>
        <taxon>Dyadobacter</taxon>
    </lineage>
</organism>
<dbReference type="Pfam" id="PF12833">
    <property type="entry name" value="HTH_18"/>
    <property type="match status" value="1"/>
</dbReference>
<dbReference type="OrthoDB" id="629929at2"/>
<evidence type="ECO:0000256" key="2">
    <source>
        <dbReference type="ARBA" id="ARBA00023125"/>
    </source>
</evidence>
<dbReference type="Proteomes" id="UP000309788">
    <property type="component" value="Unassembled WGS sequence"/>
</dbReference>
<protein>
    <submittedName>
        <fullName evidence="5">Helix-turn-helix domain-containing protein</fullName>
    </submittedName>
</protein>
<feature type="domain" description="HTH araC/xylS-type" evidence="4">
    <location>
        <begin position="189"/>
        <end position="299"/>
    </location>
</feature>
<keyword evidence="3" id="KW-0804">Transcription</keyword>
<evidence type="ECO:0000259" key="4">
    <source>
        <dbReference type="PROSITE" id="PS01124"/>
    </source>
</evidence>
<dbReference type="PANTHER" id="PTHR43280:SF32">
    <property type="entry name" value="TRANSCRIPTIONAL REGULATORY PROTEIN"/>
    <property type="match status" value="1"/>
</dbReference>
<dbReference type="Gene3D" id="1.10.10.60">
    <property type="entry name" value="Homeodomain-like"/>
    <property type="match status" value="1"/>
</dbReference>
<dbReference type="InterPro" id="IPR009057">
    <property type="entry name" value="Homeodomain-like_sf"/>
</dbReference>
<dbReference type="RefSeq" id="WP_138282427.1">
    <property type="nucleotide sequence ID" value="NZ_BMGE01000003.1"/>
</dbReference>
<dbReference type="GO" id="GO:0043565">
    <property type="term" value="F:sequence-specific DNA binding"/>
    <property type="evidence" value="ECO:0007669"/>
    <property type="project" value="InterPro"/>
</dbReference>
<keyword evidence="6" id="KW-1185">Reference proteome</keyword>
<keyword evidence="2" id="KW-0238">DNA-binding</keyword>
<name>A0A5R9KC34_9BACT</name>
<sequence>MEKTERIEDFYLKKLNAVPENLKKEIGHFNIFRNHDFVGPEAREVPYNRKEYYKIALVIGRNRFSYADKIIEVNDAALLFANPMVPYKWEPLEMQQDGCFCVFTDAFFSNFGNIKDYPVFQLGADPVYPLNHAEVEELRAVFENIFAELNSTYAYKYDLIRSLVLQLVHKAIKMKPAEATSAQDSNANARISSLFSDLLERQFPIESSENRMQLRNPADFATHLSIHTNHLNRALKSVTGKTTSEFIAERIMQEAMILLKYTDWNVSEIGYCLGFEEPSHFISFFKKTVNQTPGIFRKTAVA</sequence>
<dbReference type="PANTHER" id="PTHR43280">
    <property type="entry name" value="ARAC-FAMILY TRANSCRIPTIONAL REGULATOR"/>
    <property type="match status" value="1"/>
</dbReference>
<comment type="caution">
    <text evidence="5">The sequence shown here is derived from an EMBL/GenBank/DDBJ whole genome shotgun (WGS) entry which is preliminary data.</text>
</comment>
<dbReference type="EMBL" id="VCEI01000025">
    <property type="protein sequence ID" value="TLU92318.1"/>
    <property type="molecule type" value="Genomic_DNA"/>
</dbReference>
<reference evidence="5 6" key="1">
    <citation type="submission" date="2019-05" db="EMBL/GenBank/DDBJ databases">
        <authorList>
            <person name="Qu J.-H."/>
        </authorList>
    </citation>
    <scope>NUCLEOTIDE SEQUENCE [LARGE SCALE GENOMIC DNA]</scope>
    <source>
        <strain evidence="5 6">Z12</strain>
    </source>
</reference>
<evidence type="ECO:0000256" key="1">
    <source>
        <dbReference type="ARBA" id="ARBA00023015"/>
    </source>
</evidence>
<evidence type="ECO:0000256" key="3">
    <source>
        <dbReference type="ARBA" id="ARBA00023163"/>
    </source>
</evidence>
<dbReference type="InterPro" id="IPR018060">
    <property type="entry name" value="HTH_AraC"/>
</dbReference>
<dbReference type="PROSITE" id="PS01124">
    <property type="entry name" value="HTH_ARAC_FAMILY_2"/>
    <property type="match status" value="1"/>
</dbReference>
<dbReference type="AlphaFoldDB" id="A0A5R9KC34"/>
<evidence type="ECO:0000313" key="6">
    <source>
        <dbReference type="Proteomes" id="UP000309788"/>
    </source>
</evidence>
<proteinExistence type="predicted"/>
<dbReference type="GO" id="GO:0003700">
    <property type="term" value="F:DNA-binding transcription factor activity"/>
    <property type="evidence" value="ECO:0007669"/>
    <property type="project" value="InterPro"/>
</dbReference>